<feature type="domain" description="Citrate transporter-like" evidence="11">
    <location>
        <begin position="7"/>
        <end position="363"/>
    </location>
</feature>
<evidence type="ECO:0000256" key="5">
    <source>
        <dbReference type="ARBA" id="ARBA00022475"/>
    </source>
</evidence>
<evidence type="ECO:0000256" key="2">
    <source>
        <dbReference type="ARBA" id="ARBA00006433"/>
    </source>
</evidence>
<evidence type="ECO:0000256" key="9">
    <source>
        <dbReference type="ARBA" id="ARBA00023136"/>
    </source>
</evidence>
<evidence type="ECO:0000313" key="13">
    <source>
        <dbReference type="Proteomes" id="UP000515947"/>
    </source>
</evidence>
<keyword evidence="13" id="KW-1185">Reference proteome</keyword>
<keyword evidence="5" id="KW-1003">Cell membrane</keyword>
<dbReference type="GO" id="GO:0015105">
    <property type="term" value="F:arsenite transmembrane transporter activity"/>
    <property type="evidence" value="ECO:0007669"/>
    <property type="project" value="InterPro"/>
</dbReference>
<protein>
    <submittedName>
        <fullName evidence="12">Arsenic transporter</fullName>
    </submittedName>
</protein>
<feature type="transmembrane region" description="Helical" evidence="10">
    <location>
        <begin position="353"/>
        <end position="374"/>
    </location>
</feature>
<keyword evidence="6 10" id="KW-0812">Transmembrane</keyword>
<feature type="transmembrane region" description="Helical" evidence="10">
    <location>
        <begin position="264"/>
        <end position="282"/>
    </location>
</feature>
<dbReference type="KEGG" id="nmes:H9L09_14030"/>
<dbReference type="InterPro" id="IPR004680">
    <property type="entry name" value="Cit_transptr-like_dom"/>
</dbReference>
<feature type="transmembrane region" description="Helical" evidence="10">
    <location>
        <begin position="183"/>
        <end position="201"/>
    </location>
</feature>
<evidence type="ECO:0000256" key="6">
    <source>
        <dbReference type="ARBA" id="ARBA00022692"/>
    </source>
</evidence>
<organism evidence="12 13">
    <name type="scientific">Nocardioides mesophilus</name>
    <dbReference type="NCBI Taxonomy" id="433659"/>
    <lineage>
        <taxon>Bacteria</taxon>
        <taxon>Bacillati</taxon>
        <taxon>Actinomycetota</taxon>
        <taxon>Actinomycetes</taxon>
        <taxon>Propionibacteriales</taxon>
        <taxon>Nocardioidaceae</taxon>
        <taxon>Nocardioides</taxon>
    </lineage>
</organism>
<evidence type="ECO:0000256" key="4">
    <source>
        <dbReference type="ARBA" id="ARBA00022448"/>
    </source>
</evidence>
<dbReference type="PRINTS" id="PR00758">
    <property type="entry name" value="ARSENICPUMP"/>
</dbReference>
<dbReference type="RefSeq" id="WP_187577513.1">
    <property type="nucleotide sequence ID" value="NZ_CP060713.1"/>
</dbReference>
<comment type="similarity">
    <text evidence="3">Belongs to the CitM (TC 2.A.11) transporter family.</text>
</comment>
<feature type="transmembrane region" description="Helical" evidence="10">
    <location>
        <begin position="102"/>
        <end position="130"/>
    </location>
</feature>
<dbReference type="GO" id="GO:0046685">
    <property type="term" value="P:response to arsenic-containing substance"/>
    <property type="evidence" value="ECO:0007669"/>
    <property type="project" value="UniProtKB-KW"/>
</dbReference>
<accession>A0A7G9R7V2</accession>
<reference evidence="12 13" key="1">
    <citation type="submission" date="2020-08" db="EMBL/GenBank/DDBJ databases">
        <title>Genome sequence of Nocardioides mesophilus KACC 16243T.</title>
        <authorList>
            <person name="Hyun D.-W."/>
            <person name="Bae J.-W."/>
        </authorList>
    </citation>
    <scope>NUCLEOTIDE SEQUENCE [LARGE SCALE GENOMIC DNA]</scope>
    <source>
        <strain evidence="12 13">KACC 16243</strain>
    </source>
</reference>
<comment type="similarity">
    <text evidence="2">Belongs to the ArsB family.</text>
</comment>
<gene>
    <name evidence="12" type="ORF">H9L09_14030</name>
</gene>
<dbReference type="AlphaFoldDB" id="A0A7G9R7V2"/>
<dbReference type="EMBL" id="CP060713">
    <property type="protein sequence ID" value="QNN51677.1"/>
    <property type="molecule type" value="Genomic_DNA"/>
</dbReference>
<feature type="transmembrane region" description="Helical" evidence="10">
    <location>
        <begin position="237"/>
        <end position="258"/>
    </location>
</feature>
<keyword evidence="7" id="KW-0059">Arsenical resistance</keyword>
<feature type="transmembrane region" description="Helical" evidence="10">
    <location>
        <begin position="328"/>
        <end position="346"/>
    </location>
</feature>
<feature type="transmembrane region" description="Helical" evidence="10">
    <location>
        <begin position="33"/>
        <end position="52"/>
    </location>
</feature>
<evidence type="ECO:0000256" key="10">
    <source>
        <dbReference type="SAM" id="Phobius"/>
    </source>
</evidence>
<feature type="transmembrane region" description="Helical" evidence="10">
    <location>
        <begin position="294"/>
        <end position="316"/>
    </location>
</feature>
<name>A0A7G9R7V2_9ACTN</name>
<dbReference type="PANTHER" id="PTHR43302">
    <property type="entry name" value="TRANSPORTER ARSB-RELATED"/>
    <property type="match status" value="1"/>
</dbReference>
<evidence type="ECO:0000256" key="8">
    <source>
        <dbReference type="ARBA" id="ARBA00022989"/>
    </source>
</evidence>
<keyword evidence="9 10" id="KW-0472">Membrane</keyword>
<dbReference type="InterPro" id="IPR000802">
    <property type="entry name" value="Arsenical_pump_ArsB"/>
</dbReference>
<evidence type="ECO:0000256" key="1">
    <source>
        <dbReference type="ARBA" id="ARBA00004651"/>
    </source>
</evidence>
<evidence type="ECO:0000256" key="7">
    <source>
        <dbReference type="ARBA" id="ARBA00022849"/>
    </source>
</evidence>
<evidence type="ECO:0000313" key="12">
    <source>
        <dbReference type="EMBL" id="QNN51677.1"/>
    </source>
</evidence>
<sequence length="430" mass="44064">MPLAVLDAVAVLTLVALLAVAFAHPSQWWEGTAGVAAAALMLAIGAVDLPAAREQVLQLLPVVLFLCAILVVATLCAAEGVFRTLGALLSARAGGSPVRMLTWTFLTAAVTTAVLSLDATVVLLTPVAVLAATGSRLRSRPVAYACARLANSASLLLPVSNLTNLLAMPALGLTFHEFAVRMAPAWAAVLAVEYVGLRVFFRRELAEGRSTGSPATVERTEQEWAERDEVDEVVEPAPVVALAVVALMLVGFAVGSPLGVEPAWVAGAAAAVLAAHALRRRVVRPATVLRASHLPFALFVLGLGVVVAALVDGFLGDLVGGLLPAGDGLASLLLVALLATVLANLVNNLPATLLLVPLVAPLGGTALLVALVGLNVGSGLTYPGSLANLLWRRSMTTLGPAPRAAEFHRLAALVTPPAVLAGVVVLWALG</sequence>
<feature type="transmembrane region" description="Helical" evidence="10">
    <location>
        <begin position="59"/>
        <end position="82"/>
    </location>
</feature>
<feature type="transmembrane region" description="Helical" evidence="10">
    <location>
        <begin position="410"/>
        <end position="429"/>
    </location>
</feature>
<keyword evidence="8 10" id="KW-1133">Transmembrane helix</keyword>
<dbReference type="Proteomes" id="UP000515947">
    <property type="component" value="Chromosome"/>
</dbReference>
<dbReference type="PANTHER" id="PTHR43302:SF5">
    <property type="entry name" value="TRANSPORTER ARSB-RELATED"/>
    <property type="match status" value="1"/>
</dbReference>
<proteinExistence type="inferred from homology"/>
<dbReference type="GO" id="GO:0005886">
    <property type="term" value="C:plasma membrane"/>
    <property type="evidence" value="ECO:0007669"/>
    <property type="project" value="UniProtKB-SubCell"/>
</dbReference>
<keyword evidence="4" id="KW-0813">Transport</keyword>
<dbReference type="Pfam" id="PF03600">
    <property type="entry name" value="CitMHS"/>
    <property type="match status" value="1"/>
</dbReference>
<evidence type="ECO:0000256" key="3">
    <source>
        <dbReference type="ARBA" id="ARBA00009843"/>
    </source>
</evidence>
<evidence type="ECO:0000259" key="11">
    <source>
        <dbReference type="Pfam" id="PF03600"/>
    </source>
</evidence>
<comment type="subcellular location">
    <subcellularLocation>
        <location evidence="1">Cell membrane</location>
        <topology evidence="1">Multi-pass membrane protein</topology>
    </subcellularLocation>
</comment>